<accession>A0A5C7EIZ2</accession>
<evidence type="ECO:0000313" key="7">
    <source>
        <dbReference type="EMBL" id="TXF12365.1"/>
    </source>
</evidence>
<feature type="transmembrane region" description="Helical" evidence="6">
    <location>
        <begin position="216"/>
        <end position="235"/>
    </location>
</feature>
<dbReference type="PANTHER" id="PTHR30238:SF4">
    <property type="entry name" value="SLL1022 PROTEIN"/>
    <property type="match status" value="1"/>
</dbReference>
<dbReference type="EMBL" id="VPFL01000006">
    <property type="protein sequence ID" value="TXF12365.1"/>
    <property type="molecule type" value="Genomic_DNA"/>
</dbReference>
<feature type="transmembrane region" description="Helical" evidence="6">
    <location>
        <begin position="150"/>
        <end position="168"/>
    </location>
</feature>
<evidence type="ECO:0000313" key="8">
    <source>
        <dbReference type="Proteomes" id="UP000321201"/>
    </source>
</evidence>
<feature type="transmembrane region" description="Helical" evidence="6">
    <location>
        <begin position="180"/>
        <end position="196"/>
    </location>
</feature>
<keyword evidence="4 6" id="KW-1133">Transmembrane helix</keyword>
<comment type="caution">
    <text evidence="7">The sequence shown here is derived from an EMBL/GenBank/DDBJ whole genome shotgun (WGS) entry which is preliminary data.</text>
</comment>
<feature type="transmembrane region" description="Helical" evidence="6">
    <location>
        <begin position="63"/>
        <end position="84"/>
    </location>
</feature>
<sequence length="259" mass="27422">MRTAPSPQLQYRSWTVETLAISSSLFWVALAQIIMINILLSGDNAVVIALASRNLPARQQKQAILFGSIGAIVLRVLLTFFAAYLLTLPYLKLAGAVLLLWIGVNLLSSHDEDGEMDAHSSLLAAIKTIIIADFVMSLDNVIGVAAAARGSLLLLLIGLGISIPLIVYGSTVILKLMKRFPVIITLGAGLLGYVAGEMGVSDPVIGGWVEARAPLLHHVAPWVCGFVVIAVGKWLSARSCAGSEDLAAADVVKAEESAR</sequence>
<keyword evidence="3 6" id="KW-0812">Transmembrane</keyword>
<dbReference type="AlphaFoldDB" id="A0A5C7EIZ2"/>
<dbReference type="GO" id="GO:0016020">
    <property type="term" value="C:membrane"/>
    <property type="evidence" value="ECO:0007669"/>
    <property type="project" value="UniProtKB-SubCell"/>
</dbReference>
<reference evidence="7 8" key="1">
    <citation type="submission" date="2019-08" db="EMBL/GenBank/DDBJ databases">
        <title>Pelomicrobium methylotrophicum gen. nov., sp. nov. a moderately thermophilic, facultatively anaerobic, lithoautotrophic and methylotrophic bacterium isolated from a terrestrial mud volcano.</title>
        <authorList>
            <person name="Slobodkina G.B."/>
            <person name="Merkel A.Y."/>
            <person name="Slobodkin A.I."/>
        </authorList>
    </citation>
    <scope>NUCLEOTIDE SEQUENCE [LARGE SCALE GENOMIC DNA]</scope>
    <source>
        <strain evidence="7 8">SM250</strain>
    </source>
</reference>
<evidence type="ECO:0000256" key="5">
    <source>
        <dbReference type="ARBA" id="ARBA00023136"/>
    </source>
</evidence>
<organism evidence="7 8">
    <name type="scientific">Pelomicrobium methylotrophicum</name>
    <dbReference type="NCBI Taxonomy" id="2602750"/>
    <lineage>
        <taxon>Bacteria</taxon>
        <taxon>Pseudomonadati</taxon>
        <taxon>Pseudomonadota</taxon>
        <taxon>Hydrogenophilia</taxon>
        <taxon>Hydrogenophilia incertae sedis</taxon>
        <taxon>Pelomicrobium</taxon>
    </lineage>
</organism>
<dbReference type="Proteomes" id="UP000321201">
    <property type="component" value="Unassembled WGS sequence"/>
</dbReference>
<dbReference type="PANTHER" id="PTHR30238">
    <property type="entry name" value="MEMBRANE BOUND PREDICTED REDOX MODULATOR"/>
    <property type="match status" value="1"/>
</dbReference>
<dbReference type="Pfam" id="PF03741">
    <property type="entry name" value="TerC"/>
    <property type="match status" value="1"/>
</dbReference>
<feature type="transmembrane region" description="Helical" evidence="6">
    <location>
        <begin position="90"/>
        <end position="108"/>
    </location>
</feature>
<dbReference type="OrthoDB" id="5295733at2"/>
<feature type="transmembrane region" description="Helical" evidence="6">
    <location>
        <begin position="120"/>
        <end position="138"/>
    </location>
</feature>
<comment type="subcellular location">
    <subcellularLocation>
        <location evidence="1">Membrane</location>
        <topology evidence="1">Multi-pass membrane protein</topology>
    </subcellularLocation>
</comment>
<name>A0A5C7EIZ2_9PROT</name>
<evidence type="ECO:0000256" key="4">
    <source>
        <dbReference type="ARBA" id="ARBA00022989"/>
    </source>
</evidence>
<keyword evidence="5 6" id="KW-0472">Membrane</keyword>
<dbReference type="InterPro" id="IPR022301">
    <property type="entry name" value="Integral_membrane_YjbE"/>
</dbReference>
<evidence type="ECO:0000256" key="1">
    <source>
        <dbReference type="ARBA" id="ARBA00004141"/>
    </source>
</evidence>
<evidence type="ECO:0000256" key="3">
    <source>
        <dbReference type="ARBA" id="ARBA00022692"/>
    </source>
</evidence>
<comment type="similarity">
    <text evidence="2">Belongs to the TerC family.</text>
</comment>
<dbReference type="InterPro" id="IPR005496">
    <property type="entry name" value="Integral_membrane_TerC"/>
</dbReference>
<gene>
    <name evidence="7" type="ORF">FR698_05760</name>
</gene>
<dbReference type="InParanoid" id="A0A5C7EIZ2"/>
<keyword evidence="8" id="KW-1185">Reference proteome</keyword>
<evidence type="ECO:0000256" key="2">
    <source>
        <dbReference type="ARBA" id="ARBA00007511"/>
    </source>
</evidence>
<dbReference type="NCBIfam" id="TIGR03717">
    <property type="entry name" value="R_switched_YjbE"/>
    <property type="match status" value="1"/>
</dbReference>
<protein>
    <submittedName>
        <fullName evidence="7">TerC family protein</fullName>
    </submittedName>
</protein>
<proteinExistence type="inferred from homology"/>
<evidence type="ECO:0000256" key="6">
    <source>
        <dbReference type="SAM" id="Phobius"/>
    </source>
</evidence>
<feature type="transmembrane region" description="Helical" evidence="6">
    <location>
        <begin position="25"/>
        <end position="51"/>
    </location>
</feature>